<keyword evidence="7" id="KW-1185">Reference proteome</keyword>
<comment type="catalytic activity">
    <reaction evidence="4">
        <text>S-adenosyl-L-homocysteine + H2O + H(+) = S-inosyl-L-homocysteine + NH4(+)</text>
        <dbReference type="Rhea" id="RHEA:20716"/>
        <dbReference type="ChEBI" id="CHEBI:15377"/>
        <dbReference type="ChEBI" id="CHEBI:15378"/>
        <dbReference type="ChEBI" id="CHEBI:28938"/>
        <dbReference type="ChEBI" id="CHEBI:57856"/>
        <dbReference type="ChEBI" id="CHEBI:57985"/>
        <dbReference type="EC" id="3.5.4.28"/>
    </reaction>
</comment>
<dbReference type="STRING" id="1462526.BN990_00182"/>
<evidence type="ECO:0000256" key="2">
    <source>
        <dbReference type="ARBA" id="ARBA00022801"/>
    </source>
</evidence>
<sequence>MIRSDVAKRKRKTAYINATFFTMDKENRVFENGMMIVQDQFITYIGSHSKEQLVDVDQVVDLAGKWVMPGLVNTHSHIVMTILRGIGDDMLLKPWLEKKIWPMETQFTTEIASVSAKLGILEMLKSGTTTFSDMFNPNGIDSDDVIHAVGETGIRGAFSYTIFSFGTEEEQKMNLREAEQFSRNYKTFADGRLTTMVAPHSAYTCTPDALTASAGIAKDNNLMVHIHVSETNDEIMDIESRYGFRPVEHLCRLGLFDQPTVMAHGVVLNDEERAMLKQYDVRVAHNPISNLKLGSGIADIVRLLNSGIKVGIATDGVSSNNNFDMFEETRTASLLQKGVYKDPTKFPAQTALALATRGGAEAIGMGKSTGSLEAAKKADFITIYPYDKEHLHPLREAYSHLLYAARGSDVADVYIDGKMVVKDRSCLTIDEEKVMSEMNRLQEKLLK</sequence>
<dbReference type="AlphaFoldDB" id="A0A024Q7L3"/>
<comment type="caution">
    <text evidence="4">Lacks conserved residue(s) required for the propagation of feature annotation.</text>
</comment>
<reference evidence="6 7" key="1">
    <citation type="submission" date="2014-03" db="EMBL/GenBank/DDBJ databases">
        <authorList>
            <person name="Urmite Genomes U."/>
        </authorList>
    </citation>
    <scope>NUCLEOTIDE SEQUENCE [LARGE SCALE GENOMIC DNA]</scope>
    <source>
        <strain evidence="6 7">Vm-5</strain>
    </source>
</reference>
<dbReference type="GO" id="GO:0046872">
    <property type="term" value="F:metal ion binding"/>
    <property type="evidence" value="ECO:0007669"/>
    <property type="project" value="UniProtKB-KW"/>
</dbReference>
<keyword evidence="1 4" id="KW-0479">Metal-binding</keyword>
<dbReference type="GO" id="GO:0090614">
    <property type="term" value="F:5'-methylthioadenosine deaminase activity"/>
    <property type="evidence" value="ECO:0007669"/>
    <property type="project" value="UniProtKB-UniRule"/>
</dbReference>
<dbReference type="CDD" id="cd01298">
    <property type="entry name" value="ATZ_TRZ_like"/>
    <property type="match status" value="1"/>
</dbReference>
<dbReference type="RefSeq" id="WP_021290209.1">
    <property type="nucleotide sequence ID" value="NZ_BNER01000001.1"/>
</dbReference>
<name>A0A024Q7L3_9BACI</name>
<comment type="caution">
    <text evidence="6">The sequence shown here is derived from an EMBL/GenBank/DDBJ whole genome shotgun (WGS) entry which is preliminary data.</text>
</comment>
<organism evidence="6 7">
    <name type="scientific">Virgibacillus massiliensis</name>
    <dbReference type="NCBI Taxonomy" id="1462526"/>
    <lineage>
        <taxon>Bacteria</taxon>
        <taxon>Bacillati</taxon>
        <taxon>Bacillota</taxon>
        <taxon>Bacilli</taxon>
        <taxon>Bacillales</taxon>
        <taxon>Bacillaceae</taxon>
        <taxon>Virgibacillus</taxon>
    </lineage>
</organism>
<feature type="domain" description="Amidohydrolase-related" evidence="5">
    <location>
        <begin position="66"/>
        <end position="420"/>
    </location>
</feature>
<feature type="binding site" evidence="4">
    <location>
        <position position="227"/>
    </location>
    <ligand>
        <name>Zn(2+)</name>
        <dbReference type="ChEBI" id="CHEBI:29105"/>
    </ligand>
</feature>
<feature type="binding site" evidence="4">
    <location>
        <position position="77"/>
    </location>
    <ligand>
        <name>Zn(2+)</name>
        <dbReference type="ChEBI" id="CHEBI:29105"/>
    </ligand>
</feature>
<proteinExistence type="inferred from homology"/>
<dbReference type="SUPFAM" id="SSF51338">
    <property type="entry name" value="Composite domain of metallo-dependent hydrolases"/>
    <property type="match status" value="1"/>
</dbReference>
<dbReference type="FunFam" id="3.20.20.140:FF:000014">
    <property type="entry name" value="5-methylthioadenosine/S-adenosylhomocysteine deaminase"/>
    <property type="match status" value="1"/>
</dbReference>
<protein>
    <recommendedName>
        <fullName evidence="4">5-methylthioadenosine/S-adenosylhomocysteine deaminase</fullName>
        <shortName evidence="4">MTA/SAH deaminase</shortName>
        <ecNumber evidence="4">3.5.4.28</ecNumber>
        <ecNumber evidence="4">3.5.4.31</ecNumber>
    </recommendedName>
</protein>
<reference evidence="7" key="2">
    <citation type="submission" date="2014-05" db="EMBL/GenBank/DDBJ databases">
        <title>Draft genome sequence of Virgibacillus massiliensis Vm-5.</title>
        <authorList>
            <person name="Khelaifia S."/>
            <person name="Croce O."/>
            <person name="Lagier J.C."/>
            <person name="Raoult D."/>
        </authorList>
    </citation>
    <scope>NUCLEOTIDE SEQUENCE [LARGE SCALE GENOMIC DNA]</scope>
    <source>
        <strain evidence="7">Vm-5</strain>
    </source>
</reference>
<dbReference type="Proteomes" id="UP000028875">
    <property type="component" value="Unassembled WGS sequence"/>
</dbReference>
<dbReference type="EC" id="3.5.4.31" evidence="4"/>
<comment type="cofactor">
    <cofactor evidence="4">
        <name>Zn(2+)</name>
        <dbReference type="ChEBI" id="CHEBI:29105"/>
    </cofactor>
    <text evidence="4">Binds 1 zinc ion per subunit.</text>
</comment>
<feature type="binding site" evidence="4">
    <location>
        <position position="230"/>
    </location>
    <ligand>
        <name>substrate</name>
    </ligand>
</feature>
<dbReference type="Gene3D" id="3.20.20.140">
    <property type="entry name" value="Metal-dependent hydrolases"/>
    <property type="match status" value="1"/>
</dbReference>
<accession>A0A024Q7L3</accession>
<feature type="binding site" evidence="4">
    <location>
        <position position="315"/>
    </location>
    <ligand>
        <name>Zn(2+)</name>
        <dbReference type="ChEBI" id="CHEBI:29105"/>
    </ligand>
</feature>
<dbReference type="InterPro" id="IPR011059">
    <property type="entry name" value="Metal-dep_hydrolase_composite"/>
</dbReference>
<dbReference type="GO" id="GO:0050270">
    <property type="term" value="F:S-adenosylhomocysteine deaminase activity"/>
    <property type="evidence" value="ECO:0007669"/>
    <property type="project" value="UniProtKB-UniRule"/>
</dbReference>
<evidence type="ECO:0000256" key="4">
    <source>
        <dbReference type="HAMAP-Rule" id="MF_01281"/>
    </source>
</evidence>
<comment type="catalytic activity">
    <reaction evidence="4">
        <text>S-methyl-5'-thioadenosine + H2O + H(+) = S-methyl-5'-thioinosine + NH4(+)</text>
        <dbReference type="Rhea" id="RHEA:25025"/>
        <dbReference type="ChEBI" id="CHEBI:15377"/>
        <dbReference type="ChEBI" id="CHEBI:15378"/>
        <dbReference type="ChEBI" id="CHEBI:17509"/>
        <dbReference type="ChEBI" id="CHEBI:28938"/>
        <dbReference type="ChEBI" id="CHEBI:48595"/>
        <dbReference type="EC" id="3.5.4.31"/>
    </reaction>
</comment>
<dbReference type="InterPro" id="IPR032466">
    <property type="entry name" value="Metal_Hydrolase"/>
</dbReference>
<comment type="function">
    <text evidence="4">Catalyzes the deamination of 5-methylthioadenosine and S-adenosyl-L-homocysteine into 5-methylthioinosine and S-inosyl-L-homocysteine, respectively. Is also able to deaminate adenosine.</text>
</comment>
<gene>
    <name evidence="4 6" type="primary">mtaD</name>
    <name evidence="6" type="ORF">BN990_00182</name>
</gene>
<feature type="binding site" evidence="4">
    <location>
        <position position="200"/>
    </location>
    <ligand>
        <name>substrate</name>
    </ligand>
</feature>
<keyword evidence="3 4" id="KW-0862">Zinc</keyword>
<dbReference type="HAMAP" id="MF_01281">
    <property type="entry name" value="MTA_SAH_deamin"/>
    <property type="match status" value="1"/>
</dbReference>
<feature type="binding site" evidence="4">
    <location>
        <position position="104"/>
    </location>
    <ligand>
        <name>substrate</name>
    </ligand>
</feature>
<evidence type="ECO:0000256" key="3">
    <source>
        <dbReference type="ARBA" id="ARBA00022833"/>
    </source>
</evidence>
<dbReference type="InterPro" id="IPR006680">
    <property type="entry name" value="Amidohydro-rel"/>
</dbReference>
<dbReference type="eggNOG" id="COG0402">
    <property type="taxonomic scope" value="Bacteria"/>
</dbReference>
<evidence type="ECO:0000256" key="1">
    <source>
        <dbReference type="ARBA" id="ARBA00022723"/>
    </source>
</evidence>
<comment type="similarity">
    <text evidence="4">Belongs to the metallo-dependent hydrolases superfamily. MTA/SAH deaminase family.</text>
</comment>
<dbReference type="EMBL" id="CCDP010000001">
    <property type="protein sequence ID" value="CDQ37916.1"/>
    <property type="molecule type" value="Genomic_DNA"/>
</dbReference>
<dbReference type="Pfam" id="PF01979">
    <property type="entry name" value="Amidohydro_1"/>
    <property type="match status" value="1"/>
</dbReference>
<evidence type="ECO:0000313" key="7">
    <source>
        <dbReference type="Proteomes" id="UP000028875"/>
    </source>
</evidence>
<dbReference type="Gene3D" id="2.30.40.10">
    <property type="entry name" value="Urease, subunit C, domain 1"/>
    <property type="match status" value="1"/>
</dbReference>
<dbReference type="InterPro" id="IPR050287">
    <property type="entry name" value="MTA/SAH_deaminase"/>
</dbReference>
<evidence type="ECO:0000313" key="6">
    <source>
        <dbReference type="EMBL" id="CDQ37916.1"/>
    </source>
</evidence>
<feature type="binding site" evidence="4">
    <location>
        <position position="75"/>
    </location>
    <ligand>
        <name>Zn(2+)</name>
        <dbReference type="ChEBI" id="CHEBI:29105"/>
    </ligand>
</feature>
<evidence type="ECO:0000259" key="5">
    <source>
        <dbReference type="Pfam" id="PF01979"/>
    </source>
</evidence>
<keyword evidence="2 4" id="KW-0378">Hydrolase</keyword>
<feature type="binding site" evidence="4">
    <location>
        <position position="315"/>
    </location>
    <ligand>
        <name>substrate</name>
    </ligand>
</feature>
<dbReference type="PANTHER" id="PTHR43794:SF11">
    <property type="entry name" value="AMIDOHYDROLASE-RELATED DOMAIN-CONTAINING PROTEIN"/>
    <property type="match status" value="1"/>
</dbReference>
<dbReference type="InterPro" id="IPR023512">
    <property type="entry name" value="Deaminase_MtaD/DadD"/>
</dbReference>
<dbReference type="SUPFAM" id="SSF51556">
    <property type="entry name" value="Metallo-dependent hydrolases"/>
    <property type="match status" value="1"/>
</dbReference>
<dbReference type="EC" id="3.5.4.28" evidence="4"/>
<dbReference type="PANTHER" id="PTHR43794">
    <property type="entry name" value="AMINOHYDROLASE SSNA-RELATED"/>
    <property type="match status" value="1"/>
</dbReference>